<dbReference type="eggNOG" id="COG4771">
    <property type="taxonomic scope" value="Bacteria"/>
</dbReference>
<name>A0A098LF28_9BACT</name>
<keyword evidence="2" id="KW-0998">Cell outer membrane</keyword>
<keyword evidence="2" id="KW-0812">Transmembrane</keyword>
<feature type="domain" description="TonB-dependent receptor plug" evidence="4">
    <location>
        <begin position="147"/>
        <end position="224"/>
    </location>
</feature>
<dbReference type="Pfam" id="PF07715">
    <property type="entry name" value="Plug"/>
    <property type="match status" value="1"/>
</dbReference>
<dbReference type="AlphaFoldDB" id="A0A098LF28"/>
<evidence type="ECO:0000259" key="4">
    <source>
        <dbReference type="Pfam" id="PF07715"/>
    </source>
</evidence>
<accession>A0A098LF28</accession>
<keyword evidence="2" id="KW-0813">Transport</keyword>
<dbReference type="GO" id="GO:0009279">
    <property type="term" value="C:cell outer membrane"/>
    <property type="evidence" value="ECO:0007669"/>
    <property type="project" value="UniProtKB-SubCell"/>
</dbReference>
<dbReference type="EMBL" id="BBLT01000005">
    <property type="protein sequence ID" value="GAL85576.1"/>
    <property type="molecule type" value="Genomic_DNA"/>
</dbReference>
<dbReference type="InterPro" id="IPR008969">
    <property type="entry name" value="CarboxyPept-like_regulatory"/>
</dbReference>
<feature type="chain" id="PRO_5001945026" evidence="3">
    <location>
        <begin position="23"/>
        <end position="785"/>
    </location>
</feature>
<dbReference type="InterPro" id="IPR037066">
    <property type="entry name" value="Plug_dom_sf"/>
</dbReference>
<reference evidence="5 6" key="1">
    <citation type="submission" date="2014-09" db="EMBL/GenBank/DDBJ databases">
        <title>Sporocytophaga myxococcoides PG-01 genome sequencing.</title>
        <authorList>
            <person name="Liu L."/>
            <person name="Gao P.J."/>
            <person name="Chen G.J."/>
            <person name="Wang L.S."/>
        </authorList>
    </citation>
    <scope>NUCLEOTIDE SEQUENCE [LARGE SCALE GENOMIC DNA]</scope>
    <source>
        <strain evidence="5 6">PG-01</strain>
    </source>
</reference>
<keyword evidence="6" id="KW-1185">Reference proteome</keyword>
<dbReference type="SUPFAM" id="SSF49464">
    <property type="entry name" value="Carboxypeptidase regulatory domain-like"/>
    <property type="match status" value="1"/>
</dbReference>
<dbReference type="Pfam" id="PF13715">
    <property type="entry name" value="CarbopepD_reg_2"/>
    <property type="match status" value="1"/>
</dbReference>
<keyword evidence="2" id="KW-0472">Membrane</keyword>
<dbReference type="GO" id="GO:0015344">
    <property type="term" value="F:siderophore uptake transmembrane transporter activity"/>
    <property type="evidence" value="ECO:0007669"/>
    <property type="project" value="TreeGrafter"/>
</dbReference>
<gene>
    <name evidence="5" type="ORF">MYP_2805</name>
</gene>
<comment type="subcellular location">
    <subcellularLocation>
        <location evidence="2">Cell outer membrane</location>
        <topology evidence="2">Multi-pass membrane protein</topology>
    </subcellularLocation>
</comment>
<evidence type="ECO:0000256" key="3">
    <source>
        <dbReference type="SAM" id="SignalP"/>
    </source>
</evidence>
<dbReference type="RefSeq" id="WP_052430199.1">
    <property type="nucleotide sequence ID" value="NZ_BBLT01000005.1"/>
</dbReference>
<dbReference type="PROSITE" id="PS52016">
    <property type="entry name" value="TONB_DEPENDENT_REC_3"/>
    <property type="match status" value="1"/>
</dbReference>
<organism evidence="5 6">
    <name type="scientific">Sporocytophaga myxococcoides</name>
    <dbReference type="NCBI Taxonomy" id="153721"/>
    <lineage>
        <taxon>Bacteria</taxon>
        <taxon>Pseudomonadati</taxon>
        <taxon>Bacteroidota</taxon>
        <taxon>Cytophagia</taxon>
        <taxon>Cytophagales</taxon>
        <taxon>Cytophagaceae</taxon>
        <taxon>Sporocytophaga</taxon>
    </lineage>
</organism>
<dbReference type="Gene3D" id="2.60.40.1120">
    <property type="entry name" value="Carboxypeptidase-like, regulatory domain"/>
    <property type="match status" value="1"/>
</dbReference>
<protein>
    <submittedName>
        <fullName evidence="5">TonB-dependent receptor plug</fullName>
    </submittedName>
</protein>
<keyword evidence="2" id="KW-1134">Transmembrane beta strand</keyword>
<dbReference type="PANTHER" id="PTHR30069:SF29">
    <property type="entry name" value="HEMOGLOBIN AND HEMOGLOBIN-HAPTOGLOBIN-BINDING PROTEIN 1-RELATED"/>
    <property type="match status" value="1"/>
</dbReference>
<feature type="signal peptide" evidence="3">
    <location>
        <begin position="1"/>
        <end position="22"/>
    </location>
</feature>
<sequence>MYFFYRPILFLLFITVSYQKLSAQVNANSISIKGHIKESSGNEPIVGVVVSIPAINLSTATDTSGFYSLSFESKDTLEVLFLMQGYTTQKKKVWNSQVIDVRLISDQHFLKEITILGEDTAYLSSNVQMSKITLSMKQVNSVPSLLGERDVIKVLQLMPGVQKGREGNTAMYVRGGGPDQNLIMLDGMPFYSASHLYGFFSLFNSDVLQDIEFTKGAFPAKYGGKLSSVLDMTMKEGNKKEYHGEVGVGILSSKLMLEGPIKKDKCSFIIGARRSYMDLLISPFLPDTSKVSYYFYDINAKVNWDINRRNKISFSFYNGKDNFKSNFKNYNFSNNTRLNWNNILGNLVWDNIISDKLSSRLSMGASKFYIKTKQYLFEDSTGYDYHYNSSIKDITLKYEFAYKPSEKHSINAGIQMIFHHFAPGAFIKESRGMITDKSDIPVKSQEMSIYVEETGRLSSFFSYNLGGRLTRYSVRNKVYIKPEPRVSMAFHLSKKFAIKTSYAEMNQYALMLSQNILGPPLDLWVPATNNITLQNSKQVALGIAKDFKHSLTLTIEGYYKKSFNLVDYKEGASFLVKNFNSSRYYTWEEQVTQGKGWTYGSEFMLHKRAGKFSGWLAYTLSWNWMQFKELNLGRKYPAKYDHRHDASVVVIYKPKDKFSISITWVYSSGNAYTIPTSITRTINPYPTNGAWTEYYYTIYAPKNSYRMPAYHRLDLGAQFHKSLKRNISRVWDISIYNAYNRENPYYYFLAKDGSTDAGIIKYSHYKLNKIVLFPIIPSVSYRLIF</sequence>
<dbReference type="OrthoDB" id="9758870at2"/>
<dbReference type="PANTHER" id="PTHR30069">
    <property type="entry name" value="TONB-DEPENDENT OUTER MEMBRANE RECEPTOR"/>
    <property type="match status" value="1"/>
</dbReference>
<proteinExistence type="inferred from homology"/>
<dbReference type="GO" id="GO:0044718">
    <property type="term" value="P:siderophore transmembrane transport"/>
    <property type="evidence" value="ECO:0007669"/>
    <property type="project" value="TreeGrafter"/>
</dbReference>
<keyword evidence="5" id="KW-0675">Receptor</keyword>
<evidence type="ECO:0000313" key="5">
    <source>
        <dbReference type="EMBL" id="GAL85576.1"/>
    </source>
</evidence>
<comment type="similarity">
    <text evidence="2">Belongs to the TonB-dependent receptor family.</text>
</comment>
<keyword evidence="1 3" id="KW-0732">Signal</keyword>
<dbReference type="Proteomes" id="UP000030185">
    <property type="component" value="Unassembled WGS sequence"/>
</dbReference>
<comment type="caution">
    <text evidence="5">The sequence shown here is derived from an EMBL/GenBank/DDBJ whole genome shotgun (WGS) entry which is preliminary data.</text>
</comment>
<evidence type="ECO:0000256" key="1">
    <source>
        <dbReference type="ARBA" id="ARBA00022729"/>
    </source>
</evidence>
<dbReference type="STRING" id="153721.MYP_2805"/>
<dbReference type="Gene3D" id="2.170.130.10">
    <property type="entry name" value="TonB-dependent receptor, plug domain"/>
    <property type="match status" value="1"/>
</dbReference>
<dbReference type="SUPFAM" id="SSF56935">
    <property type="entry name" value="Porins"/>
    <property type="match status" value="1"/>
</dbReference>
<evidence type="ECO:0000256" key="2">
    <source>
        <dbReference type="PROSITE-ProRule" id="PRU01360"/>
    </source>
</evidence>
<dbReference type="InterPro" id="IPR039426">
    <property type="entry name" value="TonB-dep_rcpt-like"/>
</dbReference>
<dbReference type="InterPro" id="IPR012910">
    <property type="entry name" value="Plug_dom"/>
</dbReference>
<evidence type="ECO:0000313" key="6">
    <source>
        <dbReference type="Proteomes" id="UP000030185"/>
    </source>
</evidence>